<name>A0ABP9WF03_9MICO</name>
<evidence type="ECO:0000256" key="2">
    <source>
        <dbReference type="SAM" id="Phobius"/>
    </source>
</evidence>
<feature type="transmembrane region" description="Helical" evidence="2">
    <location>
        <begin position="109"/>
        <end position="131"/>
    </location>
</feature>
<accession>A0ABP9WF03</accession>
<evidence type="ECO:0000256" key="1">
    <source>
        <dbReference type="SAM" id="MobiDB-lite"/>
    </source>
</evidence>
<keyword evidence="2" id="KW-0472">Membrane</keyword>
<keyword evidence="2" id="KW-0812">Transmembrane</keyword>
<sequence>MTLPTHSTAPLSSDDEMDAELAALKKPLDASVLEREEAEFATFAFEPLKKGDSKFLLDDEEDDGSGYVELQREAKRQADQKQREADEEAKALKKAERQRKREDRENRTLSSLWTIAAVCVAVTALVVFAFVTRDADTAGVAAEEAFQQGVTAGVEAVGNATPSGAVSDVRVRPSEVAEEAPKGADDADTDVAEGIVLFGD</sequence>
<evidence type="ECO:0008006" key="5">
    <source>
        <dbReference type="Google" id="ProtNLM"/>
    </source>
</evidence>
<evidence type="ECO:0000313" key="3">
    <source>
        <dbReference type="EMBL" id="GAA5518412.1"/>
    </source>
</evidence>
<dbReference type="Proteomes" id="UP001426770">
    <property type="component" value="Unassembled WGS sequence"/>
</dbReference>
<dbReference type="RefSeq" id="WP_345378726.1">
    <property type="nucleotide sequence ID" value="NZ_BAABRR010000003.1"/>
</dbReference>
<feature type="compositionally biased region" description="Basic and acidic residues" evidence="1">
    <location>
        <begin position="169"/>
        <end position="185"/>
    </location>
</feature>
<evidence type="ECO:0000313" key="4">
    <source>
        <dbReference type="Proteomes" id="UP001426770"/>
    </source>
</evidence>
<proteinExistence type="predicted"/>
<comment type="caution">
    <text evidence="3">The sequence shown here is derived from an EMBL/GenBank/DDBJ whole genome shotgun (WGS) entry which is preliminary data.</text>
</comment>
<reference evidence="3 4" key="1">
    <citation type="submission" date="2024-02" db="EMBL/GenBank/DDBJ databases">
        <title>Lysinimicrobium sediminis NBRC 112286.</title>
        <authorList>
            <person name="Ichikawa N."/>
            <person name="Katano-Makiyama Y."/>
            <person name="Hidaka K."/>
        </authorList>
    </citation>
    <scope>NUCLEOTIDE SEQUENCE [LARGE SCALE GENOMIC DNA]</scope>
    <source>
        <strain evidence="3 4">NBRC 112286</strain>
    </source>
</reference>
<keyword evidence="2" id="KW-1133">Transmembrane helix</keyword>
<gene>
    <name evidence="3" type="ORF">Lsed01_00839</name>
</gene>
<keyword evidence="4" id="KW-1185">Reference proteome</keyword>
<feature type="region of interest" description="Disordered" evidence="1">
    <location>
        <begin position="73"/>
        <end position="106"/>
    </location>
</feature>
<protein>
    <recommendedName>
        <fullName evidence="5">Transmembrane protein</fullName>
    </recommendedName>
</protein>
<feature type="region of interest" description="Disordered" evidence="1">
    <location>
        <begin position="162"/>
        <end position="188"/>
    </location>
</feature>
<organism evidence="3 4">
    <name type="scientific">Demequina sediminis</name>
    <dbReference type="NCBI Taxonomy" id="1930058"/>
    <lineage>
        <taxon>Bacteria</taxon>
        <taxon>Bacillati</taxon>
        <taxon>Actinomycetota</taxon>
        <taxon>Actinomycetes</taxon>
        <taxon>Micrococcales</taxon>
        <taxon>Demequinaceae</taxon>
        <taxon>Demequina</taxon>
    </lineage>
</organism>
<dbReference type="EMBL" id="BAABRR010000003">
    <property type="protein sequence ID" value="GAA5518412.1"/>
    <property type="molecule type" value="Genomic_DNA"/>
</dbReference>